<organism evidence="1 2">
    <name type="scientific">Polaribacter porphyrae</name>
    <dbReference type="NCBI Taxonomy" id="1137780"/>
    <lineage>
        <taxon>Bacteria</taxon>
        <taxon>Pseudomonadati</taxon>
        <taxon>Bacteroidota</taxon>
        <taxon>Flavobacteriia</taxon>
        <taxon>Flavobacteriales</taxon>
        <taxon>Flavobacteriaceae</taxon>
    </lineage>
</organism>
<dbReference type="SUPFAM" id="SSF49464">
    <property type="entry name" value="Carboxypeptidase regulatory domain-like"/>
    <property type="match status" value="1"/>
</dbReference>
<dbReference type="Proteomes" id="UP000238882">
    <property type="component" value="Unassembled WGS sequence"/>
</dbReference>
<accession>A0A2S7WNM4</accession>
<dbReference type="Pfam" id="PF13715">
    <property type="entry name" value="CarbopepD_reg_2"/>
    <property type="match status" value="1"/>
</dbReference>
<sequence length="295" mass="34159">MKKLIFFLFISTTVFSQRINFKGKLVDKETKEPVVYANISFLKSNKGISSNEDGTFSMNLNKKYLDAKIHISCLNYKDTIVLAKNVQNSILYLQPKNVELDEITLTKKVDKSIILGEVKNRVEGVHTSGMRMLAKYFPNDKRTKCCTYLETITIHFAKRNQHRKKSKFRIRIFSKDGKTGLPKEDLLNINLPVEIESGQQKAVIDISNYNLEIPENGLFIAFEKLFIPFNQYGKNESDTENEFFYAPIIGYTKYPKKDRNDNMYLYVKGKWQLSPLSKVKMMRKYAPAISLILSN</sequence>
<dbReference type="AlphaFoldDB" id="A0A2S7WNM4"/>
<name>A0A2S7WNM4_9FLAO</name>
<protein>
    <recommendedName>
        <fullName evidence="3">3-ketoacyl-ACP reductase</fullName>
    </recommendedName>
</protein>
<reference evidence="1 2" key="1">
    <citation type="submission" date="2016-12" db="EMBL/GenBank/DDBJ databases">
        <title>Trade-off between light-utilization and light-protection in marine flavobacteria.</title>
        <authorList>
            <person name="Kumagai Y."/>
            <person name="Yoshizawa S."/>
            <person name="Kogure K."/>
            <person name="Iwasaki W."/>
        </authorList>
    </citation>
    <scope>NUCLEOTIDE SEQUENCE [LARGE SCALE GENOMIC DNA]</scope>
    <source>
        <strain evidence="1 2">NBRC 108759</strain>
    </source>
</reference>
<evidence type="ECO:0008006" key="3">
    <source>
        <dbReference type="Google" id="ProtNLM"/>
    </source>
</evidence>
<dbReference type="RefSeq" id="WP_105015660.1">
    <property type="nucleotide sequence ID" value="NZ_MSCN01000001.1"/>
</dbReference>
<gene>
    <name evidence="1" type="ORF">BTO18_07675</name>
</gene>
<keyword evidence="2" id="KW-1185">Reference proteome</keyword>
<dbReference type="OrthoDB" id="9810066at2"/>
<evidence type="ECO:0000313" key="2">
    <source>
        <dbReference type="Proteomes" id="UP000238882"/>
    </source>
</evidence>
<dbReference type="InterPro" id="IPR008969">
    <property type="entry name" value="CarboxyPept-like_regulatory"/>
</dbReference>
<comment type="caution">
    <text evidence="1">The sequence shown here is derived from an EMBL/GenBank/DDBJ whole genome shotgun (WGS) entry which is preliminary data.</text>
</comment>
<proteinExistence type="predicted"/>
<dbReference type="EMBL" id="MSCN01000001">
    <property type="protein sequence ID" value="PQJ79056.1"/>
    <property type="molecule type" value="Genomic_DNA"/>
</dbReference>
<evidence type="ECO:0000313" key="1">
    <source>
        <dbReference type="EMBL" id="PQJ79056.1"/>
    </source>
</evidence>